<feature type="region of interest" description="Disordered" evidence="1">
    <location>
        <begin position="66"/>
        <end position="101"/>
    </location>
</feature>
<dbReference type="EMBL" id="CP058909">
    <property type="protein sequence ID" value="QLH82784.1"/>
    <property type="molecule type" value="Genomic_DNA"/>
</dbReference>
<evidence type="ECO:0000313" key="2">
    <source>
        <dbReference type="EMBL" id="QLH82784.1"/>
    </source>
</evidence>
<protein>
    <submittedName>
        <fullName evidence="2">KEOPS complex Pcc1-like subunit</fullName>
    </submittedName>
</protein>
<dbReference type="NCBIfam" id="NF011470">
    <property type="entry name" value="PRK14887.1"/>
    <property type="match status" value="1"/>
</dbReference>
<name>A0A7D5PA98_9EURY</name>
<dbReference type="GeneID" id="56083851"/>
<gene>
    <name evidence="2" type="ORF">HZS54_14640</name>
</gene>
<organism evidence="2 3">
    <name type="scientific">Halosimplex pelagicum</name>
    <dbReference type="NCBI Taxonomy" id="869886"/>
    <lineage>
        <taxon>Archaea</taxon>
        <taxon>Methanobacteriati</taxon>
        <taxon>Methanobacteriota</taxon>
        <taxon>Stenosarchaea group</taxon>
        <taxon>Halobacteria</taxon>
        <taxon>Halobacteriales</taxon>
        <taxon>Haloarculaceae</taxon>
        <taxon>Halosimplex</taxon>
    </lineage>
</organism>
<accession>A0A7D5PA98</accession>
<dbReference type="OrthoDB" id="107316at2157"/>
<dbReference type="Proteomes" id="UP000509346">
    <property type="component" value="Chromosome"/>
</dbReference>
<feature type="compositionally biased region" description="Low complexity" evidence="1">
    <location>
        <begin position="84"/>
        <end position="101"/>
    </location>
</feature>
<dbReference type="RefSeq" id="WP_179917853.1">
    <property type="nucleotide sequence ID" value="NZ_CP058909.1"/>
</dbReference>
<keyword evidence="3" id="KW-1185">Reference proteome</keyword>
<dbReference type="KEGG" id="hpel:HZS54_14640"/>
<reference evidence="2 3" key="1">
    <citation type="submission" date="2020-07" db="EMBL/GenBank/DDBJ databases">
        <title>Halosimplex litoreum sp. nov. and Halosimplex rubrum sp. nov., isolated from different salt environments.</title>
        <authorList>
            <person name="Cui H."/>
        </authorList>
    </citation>
    <scope>NUCLEOTIDE SEQUENCE [LARGE SCALE GENOMIC DNA]</scope>
    <source>
        <strain evidence="2 3">R2</strain>
    </source>
</reference>
<evidence type="ECO:0000313" key="3">
    <source>
        <dbReference type="Proteomes" id="UP000509346"/>
    </source>
</evidence>
<evidence type="ECO:0000256" key="1">
    <source>
        <dbReference type="SAM" id="MobiDB-lite"/>
    </source>
</evidence>
<dbReference type="AlphaFoldDB" id="A0A7D5PA98"/>
<sequence>MRRATITTTHGDDAAERVAAALAPDNTAEMETRTDGEAVVTTVAREGTTGLRSTVDDYVVNCRVADRLGRDGDSGDAADDAARTADGTEPTNDTPDTDTNT</sequence>
<proteinExistence type="predicted"/>